<dbReference type="Proteomes" id="UP000007993">
    <property type="component" value="Unassembled WGS sequence"/>
</dbReference>
<dbReference type="AlphaFoldDB" id="K5EC61"/>
<gene>
    <name evidence="2" type="ORF">RBSH_01213</name>
</gene>
<proteinExistence type="predicted"/>
<reference evidence="2 3" key="1">
    <citation type="journal article" date="2013" name="Mar. Genomics">
        <title>Expression of sulfatases in Rhodopirellula baltica and the diversity of sulfatases in the genus Rhodopirellula.</title>
        <authorList>
            <person name="Wegner C.E."/>
            <person name="Richter-Heitmann T."/>
            <person name="Klindworth A."/>
            <person name="Klockow C."/>
            <person name="Richter M."/>
            <person name="Achstetter T."/>
            <person name="Glockner F.O."/>
            <person name="Harder J."/>
        </authorList>
    </citation>
    <scope>NUCLEOTIDE SEQUENCE [LARGE SCALE GENOMIC DNA]</scope>
    <source>
        <strain evidence="2 3">SH28</strain>
    </source>
</reference>
<sequence>MPINREANKRSLKANSGAGAKRRVPTRMFRQAIRDQPKDAMQGIHVRSGSNIVEQSTNSSQ</sequence>
<name>K5EC61_RHOBT</name>
<evidence type="ECO:0000313" key="2">
    <source>
        <dbReference type="EMBL" id="EKK03461.1"/>
    </source>
</evidence>
<feature type="region of interest" description="Disordered" evidence="1">
    <location>
        <begin position="38"/>
        <end position="61"/>
    </location>
</feature>
<organism evidence="2 3">
    <name type="scientific">Rhodopirellula baltica SH28</name>
    <dbReference type="NCBI Taxonomy" id="993517"/>
    <lineage>
        <taxon>Bacteria</taxon>
        <taxon>Pseudomonadati</taxon>
        <taxon>Planctomycetota</taxon>
        <taxon>Planctomycetia</taxon>
        <taxon>Pirellulales</taxon>
        <taxon>Pirellulaceae</taxon>
        <taxon>Rhodopirellula</taxon>
    </lineage>
</organism>
<evidence type="ECO:0000256" key="1">
    <source>
        <dbReference type="SAM" id="MobiDB-lite"/>
    </source>
</evidence>
<evidence type="ECO:0000313" key="3">
    <source>
        <dbReference type="Proteomes" id="UP000007993"/>
    </source>
</evidence>
<accession>K5EC61</accession>
<protein>
    <submittedName>
        <fullName evidence="2">Uncharacterized protein</fullName>
    </submittedName>
</protein>
<feature type="compositionally biased region" description="Polar residues" evidence="1">
    <location>
        <begin position="48"/>
        <end position="61"/>
    </location>
</feature>
<comment type="caution">
    <text evidence="2">The sequence shown here is derived from an EMBL/GenBank/DDBJ whole genome shotgun (WGS) entry which is preliminary data.</text>
</comment>
<dbReference type="EMBL" id="AMCW01000027">
    <property type="protein sequence ID" value="EKK03461.1"/>
    <property type="molecule type" value="Genomic_DNA"/>
</dbReference>
<feature type="region of interest" description="Disordered" evidence="1">
    <location>
        <begin position="1"/>
        <end position="25"/>
    </location>
</feature>